<reference evidence="2 3" key="1">
    <citation type="submission" date="2018-05" db="EMBL/GenBank/DDBJ databases">
        <title>Evolution of GPA BGCs.</title>
        <authorList>
            <person name="Waglechner N."/>
            <person name="Wright G.D."/>
        </authorList>
    </citation>
    <scope>NUCLEOTIDE SEQUENCE [LARGE SCALE GENOMIC DNA]</scope>
    <source>
        <strain evidence="2 3">A82846</strain>
    </source>
</reference>
<dbReference type="PANTHER" id="PTHR33164:SF43">
    <property type="entry name" value="HTH-TYPE TRANSCRIPTIONAL REPRESSOR YETL"/>
    <property type="match status" value="1"/>
</dbReference>
<dbReference type="Pfam" id="PF12802">
    <property type="entry name" value="MarR_2"/>
    <property type="match status" value="1"/>
</dbReference>
<name>A0A428ZGG5_KIBAR</name>
<dbReference type="InterPro" id="IPR000835">
    <property type="entry name" value="HTH_MarR-typ"/>
</dbReference>
<dbReference type="InterPro" id="IPR036388">
    <property type="entry name" value="WH-like_DNA-bd_sf"/>
</dbReference>
<feature type="domain" description="HTH marR-type" evidence="1">
    <location>
        <begin position="1"/>
        <end position="121"/>
    </location>
</feature>
<protein>
    <submittedName>
        <fullName evidence="2">MarR family transcriptional regulator</fullName>
    </submittedName>
</protein>
<accession>A0A428ZGG5</accession>
<organism evidence="2 3">
    <name type="scientific">Kibdelosporangium aridum</name>
    <dbReference type="NCBI Taxonomy" id="2030"/>
    <lineage>
        <taxon>Bacteria</taxon>
        <taxon>Bacillati</taxon>
        <taxon>Actinomycetota</taxon>
        <taxon>Actinomycetes</taxon>
        <taxon>Pseudonocardiales</taxon>
        <taxon>Pseudonocardiaceae</taxon>
        <taxon>Kibdelosporangium</taxon>
    </lineage>
</organism>
<dbReference type="AlphaFoldDB" id="A0A428ZGG5"/>
<dbReference type="InterPro" id="IPR036390">
    <property type="entry name" value="WH_DNA-bd_sf"/>
</dbReference>
<dbReference type="InterPro" id="IPR039422">
    <property type="entry name" value="MarR/SlyA-like"/>
</dbReference>
<dbReference type="SUPFAM" id="SSF46785">
    <property type="entry name" value="Winged helix' DNA-binding domain"/>
    <property type="match status" value="1"/>
</dbReference>
<dbReference type="SMART" id="SM00347">
    <property type="entry name" value="HTH_MARR"/>
    <property type="match status" value="1"/>
</dbReference>
<dbReference type="GO" id="GO:0006950">
    <property type="term" value="P:response to stress"/>
    <property type="evidence" value="ECO:0007669"/>
    <property type="project" value="TreeGrafter"/>
</dbReference>
<sequence>MHADRQVTEALAAVDARKWHYAVLATLEEFGPASQAELSDRTRIYRSDLVAVLNELAEQGSVERTADPVDKRRNVITLTKQGHRQLIKLDTVLADVQNQVFAPLSPSEREQLSRLLAALLS</sequence>
<dbReference type="EMBL" id="QHKI01000007">
    <property type="protein sequence ID" value="RSM87058.1"/>
    <property type="molecule type" value="Genomic_DNA"/>
</dbReference>
<evidence type="ECO:0000313" key="3">
    <source>
        <dbReference type="Proteomes" id="UP000287547"/>
    </source>
</evidence>
<dbReference type="PANTHER" id="PTHR33164">
    <property type="entry name" value="TRANSCRIPTIONAL REGULATOR, MARR FAMILY"/>
    <property type="match status" value="1"/>
</dbReference>
<comment type="caution">
    <text evidence="2">The sequence shown here is derived from an EMBL/GenBank/DDBJ whole genome shotgun (WGS) entry which is preliminary data.</text>
</comment>
<dbReference type="Gene3D" id="1.10.10.10">
    <property type="entry name" value="Winged helix-like DNA-binding domain superfamily/Winged helix DNA-binding domain"/>
    <property type="match status" value="1"/>
</dbReference>
<proteinExistence type="predicted"/>
<dbReference type="Proteomes" id="UP000287547">
    <property type="component" value="Unassembled WGS sequence"/>
</dbReference>
<evidence type="ECO:0000313" key="2">
    <source>
        <dbReference type="EMBL" id="RSM87058.1"/>
    </source>
</evidence>
<gene>
    <name evidence="2" type="ORF">DMH04_11880</name>
</gene>
<dbReference type="PROSITE" id="PS50995">
    <property type="entry name" value="HTH_MARR_2"/>
    <property type="match status" value="1"/>
</dbReference>
<evidence type="ECO:0000259" key="1">
    <source>
        <dbReference type="PROSITE" id="PS50995"/>
    </source>
</evidence>
<dbReference type="GO" id="GO:0003700">
    <property type="term" value="F:DNA-binding transcription factor activity"/>
    <property type="evidence" value="ECO:0007669"/>
    <property type="project" value="InterPro"/>
</dbReference>
<dbReference type="OrthoDB" id="4826718at2"/>
<dbReference type="PRINTS" id="PR00598">
    <property type="entry name" value="HTHMARR"/>
</dbReference>